<comment type="caution">
    <text evidence="2">The sequence shown here is derived from an EMBL/GenBank/DDBJ whole genome shotgun (WGS) entry which is preliminary data.</text>
</comment>
<dbReference type="AlphaFoldDB" id="A0A2T3N713"/>
<dbReference type="EMBL" id="PYMB01000019">
    <property type="protein sequence ID" value="PSW08681.1"/>
    <property type="molecule type" value="Genomic_DNA"/>
</dbReference>
<dbReference type="RefSeq" id="WP_107300421.1">
    <property type="nucleotide sequence ID" value="NZ_PYMB01000019.1"/>
</dbReference>
<evidence type="ECO:0000313" key="2">
    <source>
        <dbReference type="EMBL" id="PSW08681.1"/>
    </source>
</evidence>
<evidence type="ECO:0000313" key="3">
    <source>
        <dbReference type="Proteomes" id="UP000241346"/>
    </source>
</evidence>
<reference evidence="2 3" key="1">
    <citation type="submission" date="2018-03" db="EMBL/GenBank/DDBJ databases">
        <title>Whole genome sequencing of Histamine producing bacteria.</title>
        <authorList>
            <person name="Butler K."/>
        </authorList>
    </citation>
    <scope>NUCLEOTIDE SEQUENCE [LARGE SCALE GENOMIC DNA]</scope>
    <source>
        <strain evidence="2 3">DSM 19138</strain>
    </source>
</reference>
<gene>
    <name evidence="2" type="ORF">C9J01_22745</name>
</gene>
<feature type="chain" id="PRO_5015710556" evidence="1">
    <location>
        <begin position="20"/>
        <end position="97"/>
    </location>
</feature>
<proteinExistence type="predicted"/>
<keyword evidence="1" id="KW-0732">Signal</keyword>
<accession>A0A2T3N713</accession>
<name>A0A2T3N713_9GAMM</name>
<protein>
    <submittedName>
        <fullName evidence="2">Uncharacterized protein</fullName>
    </submittedName>
</protein>
<feature type="signal peptide" evidence="1">
    <location>
        <begin position="1"/>
        <end position="19"/>
    </location>
</feature>
<evidence type="ECO:0000256" key="1">
    <source>
        <dbReference type="SAM" id="SignalP"/>
    </source>
</evidence>
<sequence length="97" mass="10705">MKKMALTALLLALPVTATADESCGNFMAAKKTDNEARVLDSYKDGIRDLRGLEQPAVMKEFENADLGQKKAWVERAYSKCKRRGAGEDLANVITDIQ</sequence>
<organism evidence="2 3">
    <name type="scientific">Photobacterium rosenbergii</name>
    <dbReference type="NCBI Taxonomy" id="294936"/>
    <lineage>
        <taxon>Bacteria</taxon>
        <taxon>Pseudomonadati</taxon>
        <taxon>Pseudomonadota</taxon>
        <taxon>Gammaproteobacteria</taxon>
        <taxon>Vibrionales</taxon>
        <taxon>Vibrionaceae</taxon>
        <taxon>Photobacterium</taxon>
    </lineage>
</organism>
<dbReference type="Proteomes" id="UP000241346">
    <property type="component" value="Unassembled WGS sequence"/>
</dbReference>